<feature type="transmembrane region" description="Helical" evidence="9">
    <location>
        <begin position="96"/>
        <end position="114"/>
    </location>
</feature>
<dbReference type="PRINTS" id="PR00781">
    <property type="entry name" value="LIPOSIGPTASE"/>
</dbReference>
<dbReference type="PANTHER" id="PTHR33695">
    <property type="entry name" value="LIPOPROTEIN SIGNAL PEPTIDASE"/>
    <property type="match status" value="1"/>
</dbReference>
<dbReference type="UniPathway" id="UPA00665"/>
<dbReference type="NCBIfam" id="TIGR00077">
    <property type="entry name" value="lspA"/>
    <property type="match status" value="1"/>
</dbReference>
<keyword evidence="7 9" id="KW-1133">Transmembrane helix</keyword>
<keyword evidence="3 9" id="KW-0645">Protease</keyword>
<dbReference type="EC" id="3.4.23.36" evidence="9"/>
<dbReference type="GO" id="GO:0005886">
    <property type="term" value="C:plasma membrane"/>
    <property type="evidence" value="ECO:0007669"/>
    <property type="project" value="UniProtKB-SubCell"/>
</dbReference>
<dbReference type="PROSITE" id="PS00855">
    <property type="entry name" value="SPASE_II"/>
    <property type="match status" value="1"/>
</dbReference>
<evidence type="ECO:0000256" key="10">
    <source>
        <dbReference type="RuleBase" id="RU000594"/>
    </source>
</evidence>
<feature type="active site" evidence="9">
    <location>
        <position position="142"/>
    </location>
</feature>
<dbReference type="Pfam" id="PF01252">
    <property type="entry name" value="Peptidase_A8"/>
    <property type="match status" value="1"/>
</dbReference>
<dbReference type="EMBL" id="JACHXZ010000005">
    <property type="protein sequence ID" value="MBB3170118.1"/>
    <property type="molecule type" value="Genomic_DNA"/>
</dbReference>
<comment type="caution">
    <text evidence="12">The sequence shown here is derived from an EMBL/GenBank/DDBJ whole genome shotgun (WGS) entry which is preliminary data.</text>
</comment>
<evidence type="ECO:0000313" key="12">
    <source>
        <dbReference type="EMBL" id="MBB3170118.1"/>
    </source>
</evidence>
<keyword evidence="13" id="KW-1185">Reference proteome</keyword>
<accession>A0A839UXE2</accession>
<protein>
    <recommendedName>
        <fullName evidence="9">Lipoprotein signal peptidase</fullName>
        <ecNumber evidence="9">3.4.23.36</ecNumber>
    </recommendedName>
    <alternativeName>
        <fullName evidence="9">Prolipoprotein signal peptidase</fullName>
    </alternativeName>
    <alternativeName>
        <fullName evidence="9">Signal peptidase II</fullName>
        <shortName evidence="9">SPase II</shortName>
    </alternativeName>
</protein>
<keyword evidence="5 9" id="KW-0064">Aspartyl protease</keyword>
<evidence type="ECO:0000256" key="3">
    <source>
        <dbReference type="ARBA" id="ARBA00022670"/>
    </source>
</evidence>
<dbReference type="Proteomes" id="UP000559987">
    <property type="component" value="Unassembled WGS sequence"/>
</dbReference>
<feature type="transmembrane region" description="Helical" evidence="9">
    <location>
        <begin position="71"/>
        <end position="89"/>
    </location>
</feature>
<dbReference type="HAMAP" id="MF_00161">
    <property type="entry name" value="LspA"/>
    <property type="match status" value="1"/>
</dbReference>
<dbReference type="PANTHER" id="PTHR33695:SF1">
    <property type="entry name" value="LIPOPROTEIN SIGNAL PEPTIDASE"/>
    <property type="match status" value="1"/>
</dbReference>
<evidence type="ECO:0000256" key="7">
    <source>
        <dbReference type="ARBA" id="ARBA00022989"/>
    </source>
</evidence>
<keyword evidence="2 9" id="KW-1003">Cell membrane</keyword>
<evidence type="ECO:0000256" key="5">
    <source>
        <dbReference type="ARBA" id="ARBA00022750"/>
    </source>
</evidence>
<organism evidence="12 13">
    <name type="scientific">Simiduia aestuariiviva</name>
    <dbReference type="NCBI Taxonomy" id="1510459"/>
    <lineage>
        <taxon>Bacteria</taxon>
        <taxon>Pseudomonadati</taxon>
        <taxon>Pseudomonadota</taxon>
        <taxon>Gammaproteobacteria</taxon>
        <taxon>Cellvibrionales</taxon>
        <taxon>Cellvibrionaceae</taxon>
        <taxon>Simiduia</taxon>
    </lineage>
</organism>
<evidence type="ECO:0000256" key="6">
    <source>
        <dbReference type="ARBA" id="ARBA00022801"/>
    </source>
</evidence>
<keyword evidence="6 9" id="KW-0378">Hydrolase</keyword>
<evidence type="ECO:0000256" key="8">
    <source>
        <dbReference type="ARBA" id="ARBA00023136"/>
    </source>
</evidence>
<reference evidence="12 13" key="1">
    <citation type="submission" date="2020-08" db="EMBL/GenBank/DDBJ databases">
        <title>Genomic Encyclopedia of Type Strains, Phase III (KMG-III): the genomes of soil and plant-associated and newly described type strains.</title>
        <authorList>
            <person name="Whitman W."/>
        </authorList>
    </citation>
    <scope>NUCLEOTIDE SEQUENCE [LARGE SCALE GENOMIC DNA]</scope>
    <source>
        <strain evidence="12 13">CECT 8571</strain>
    </source>
</reference>
<feature type="active site" evidence="9">
    <location>
        <position position="124"/>
    </location>
</feature>
<sequence length="170" mass="18984">MPKIVLHKGHWLSALLVLVSVVLDQYTKAIASGALSYGQPVYVLSFLDWTLLHNPGAAFSFLSDQGGWQRWFFTAVAALVSVVLVVWIARLTKDKLWESSALALVLGGAVGNLIDRVQLGYVVDFISMHYEQYYWPAFNIADSVICIGVAMLIVDMFRSKPNEPQEKNHE</sequence>
<evidence type="ECO:0000256" key="11">
    <source>
        <dbReference type="RuleBase" id="RU004181"/>
    </source>
</evidence>
<dbReference type="AlphaFoldDB" id="A0A839UXE2"/>
<comment type="caution">
    <text evidence="9">Lacks conserved residue(s) required for the propagation of feature annotation.</text>
</comment>
<evidence type="ECO:0000313" key="13">
    <source>
        <dbReference type="Proteomes" id="UP000559987"/>
    </source>
</evidence>
<comment type="function">
    <text evidence="9 10">This protein specifically catalyzes the removal of signal peptides from prolipoproteins.</text>
</comment>
<dbReference type="GO" id="GO:0006508">
    <property type="term" value="P:proteolysis"/>
    <property type="evidence" value="ECO:0007669"/>
    <property type="project" value="UniProtKB-KW"/>
</dbReference>
<dbReference type="GO" id="GO:0004190">
    <property type="term" value="F:aspartic-type endopeptidase activity"/>
    <property type="evidence" value="ECO:0007669"/>
    <property type="project" value="UniProtKB-UniRule"/>
</dbReference>
<proteinExistence type="inferred from homology"/>
<gene>
    <name evidence="9" type="primary">lspA</name>
    <name evidence="12" type="ORF">FHS30_003335</name>
</gene>
<feature type="transmembrane region" description="Helical" evidence="9">
    <location>
        <begin position="134"/>
        <end position="154"/>
    </location>
</feature>
<keyword evidence="8 9" id="KW-0472">Membrane</keyword>
<evidence type="ECO:0000256" key="1">
    <source>
        <dbReference type="ARBA" id="ARBA00006139"/>
    </source>
</evidence>
<comment type="similarity">
    <text evidence="1 9 11">Belongs to the peptidase A8 family.</text>
</comment>
<evidence type="ECO:0000256" key="4">
    <source>
        <dbReference type="ARBA" id="ARBA00022692"/>
    </source>
</evidence>
<evidence type="ECO:0000256" key="9">
    <source>
        <dbReference type="HAMAP-Rule" id="MF_00161"/>
    </source>
</evidence>
<name>A0A839UXE2_9GAMM</name>
<comment type="catalytic activity">
    <reaction evidence="9 10">
        <text>Release of signal peptides from bacterial membrane prolipoproteins. Hydrolyzes -Xaa-Yaa-Zaa-|-(S,diacylglyceryl)Cys-, in which Xaa is hydrophobic (preferably Leu), and Yaa (Ala or Ser) and Zaa (Gly or Ala) have small, neutral side chains.</text>
        <dbReference type="EC" id="3.4.23.36"/>
    </reaction>
</comment>
<comment type="subcellular location">
    <subcellularLocation>
        <location evidence="9">Cell membrane</location>
        <topology evidence="9">Multi-pass membrane protein</topology>
    </subcellularLocation>
</comment>
<keyword evidence="4 9" id="KW-0812">Transmembrane</keyword>
<dbReference type="RefSeq" id="WP_183911617.1">
    <property type="nucleotide sequence ID" value="NZ_JACHXZ010000005.1"/>
</dbReference>
<evidence type="ECO:0000256" key="2">
    <source>
        <dbReference type="ARBA" id="ARBA00022475"/>
    </source>
</evidence>
<comment type="pathway">
    <text evidence="9">Protein modification; lipoprotein biosynthesis (signal peptide cleavage).</text>
</comment>
<dbReference type="InterPro" id="IPR001872">
    <property type="entry name" value="Peptidase_A8"/>
</dbReference>